<evidence type="ECO:0000256" key="3">
    <source>
        <dbReference type="ARBA" id="ARBA00004496"/>
    </source>
</evidence>
<dbReference type="InterPro" id="IPR036615">
    <property type="entry name" value="Mur_ligase_C_dom_sf"/>
</dbReference>
<dbReference type="Gene3D" id="3.90.190.20">
    <property type="entry name" value="Mur ligase, C-terminal domain"/>
    <property type="match status" value="1"/>
</dbReference>
<evidence type="ECO:0000256" key="18">
    <source>
        <dbReference type="PIRSR" id="PIRSR038895-1"/>
    </source>
</evidence>
<dbReference type="EMBL" id="JAJGCB010000011">
    <property type="protein sequence ID" value="KAJ8990226.1"/>
    <property type="molecule type" value="Genomic_DNA"/>
</dbReference>
<comment type="similarity">
    <text evidence="5 17">Belongs to the folylpolyglutamate synthase family.</text>
</comment>
<evidence type="ECO:0000256" key="13">
    <source>
        <dbReference type="ARBA" id="ARBA00022842"/>
    </source>
</evidence>
<dbReference type="GO" id="GO:0046872">
    <property type="term" value="F:metal ion binding"/>
    <property type="evidence" value="ECO:0007669"/>
    <property type="project" value="UniProtKB-KW"/>
</dbReference>
<dbReference type="GO" id="GO:0005829">
    <property type="term" value="C:cytosol"/>
    <property type="evidence" value="ECO:0007669"/>
    <property type="project" value="TreeGrafter"/>
</dbReference>
<evidence type="ECO:0000256" key="9">
    <source>
        <dbReference type="ARBA" id="ARBA00022723"/>
    </source>
</evidence>
<gene>
    <name evidence="20" type="primary">MET7</name>
    <name evidence="20" type="ORF">HRR80_005713</name>
</gene>
<evidence type="ECO:0000256" key="14">
    <source>
        <dbReference type="ARBA" id="ARBA00023128"/>
    </source>
</evidence>
<dbReference type="Proteomes" id="UP001161757">
    <property type="component" value="Unassembled WGS sequence"/>
</dbReference>
<keyword evidence="12 18" id="KW-0067">ATP-binding</keyword>
<evidence type="ECO:0000313" key="21">
    <source>
        <dbReference type="Proteomes" id="UP001161757"/>
    </source>
</evidence>
<feature type="binding site" evidence="19">
    <location>
        <position position="96"/>
    </location>
    <ligand>
        <name>Mg(2+)</name>
        <dbReference type="ChEBI" id="CHEBI:18420"/>
        <label>1</label>
    </ligand>
</feature>
<dbReference type="GO" id="GO:0006730">
    <property type="term" value="P:one-carbon metabolic process"/>
    <property type="evidence" value="ECO:0007669"/>
    <property type="project" value="UniProtKB-KW"/>
</dbReference>
<keyword evidence="13 19" id="KW-0460">Magnesium</keyword>
<reference evidence="20" key="1">
    <citation type="submission" date="2023-01" db="EMBL/GenBank/DDBJ databases">
        <title>Exophiala dermititidis isolated from Cystic Fibrosis Patient.</title>
        <authorList>
            <person name="Kurbessoian T."/>
            <person name="Crocker A."/>
            <person name="Murante D."/>
            <person name="Hogan D.A."/>
            <person name="Stajich J.E."/>
        </authorList>
    </citation>
    <scope>NUCLEOTIDE SEQUENCE</scope>
    <source>
        <strain evidence="20">Ex8</strain>
    </source>
</reference>
<evidence type="ECO:0000256" key="2">
    <source>
        <dbReference type="ARBA" id="ARBA00004305"/>
    </source>
</evidence>
<keyword evidence="9 19" id="KW-0479">Metal-binding</keyword>
<comment type="cofactor">
    <cofactor evidence="17">
        <name>a monovalent cation</name>
        <dbReference type="ChEBI" id="CHEBI:60242"/>
    </cofactor>
    <text evidence="17">A monovalent cation.</text>
</comment>
<feature type="binding site" evidence="19">
    <location>
        <position position="197"/>
    </location>
    <ligand>
        <name>Mg(2+)</name>
        <dbReference type="ChEBI" id="CHEBI:18420"/>
        <label>1</label>
    </ligand>
</feature>
<evidence type="ECO:0000256" key="19">
    <source>
        <dbReference type="PIRSR" id="PIRSR038895-2"/>
    </source>
</evidence>
<dbReference type="GO" id="GO:0005759">
    <property type="term" value="C:mitochondrial matrix"/>
    <property type="evidence" value="ECO:0007669"/>
    <property type="project" value="UniProtKB-SubCell"/>
</dbReference>
<dbReference type="GO" id="GO:0005524">
    <property type="term" value="F:ATP binding"/>
    <property type="evidence" value="ECO:0007669"/>
    <property type="project" value="UniProtKB-KW"/>
</dbReference>
<keyword evidence="14" id="KW-0496">Mitochondrion</keyword>
<dbReference type="PANTHER" id="PTHR11136">
    <property type="entry name" value="FOLYLPOLYGLUTAMATE SYNTHASE-RELATED"/>
    <property type="match status" value="1"/>
</dbReference>
<comment type="catalytic activity">
    <reaction evidence="16 17">
        <text>(6S)-5,6,7,8-tetrahydrofolyl-(gamma-L-Glu)(n) + L-glutamate + ATP = (6S)-5,6,7,8-tetrahydrofolyl-(gamma-L-Glu)(n+1) + ADP + phosphate + H(+)</text>
        <dbReference type="Rhea" id="RHEA:10580"/>
        <dbReference type="Rhea" id="RHEA-COMP:14738"/>
        <dbReference type="Rhea" id="RHEA-COMP:14740"/>
        <dbReference type="ChEBI" id="CHEBI:15378"/>
        <dbReference type="ChEBI" id="CHEBI:29985"/>
        <dbReference type="ChEBI" id="CHEBI:30616"/>
        <dbReference type="ChEBI" id="CHEBI:43474"/>
        <dbReference type="ChEBI" id="CHEBI:141005"/>
        <dbReference type="ChEBI" id="CHEBI:456216"/>
        <dbReference type="EC" id="6.3.2.17"/>
    </reaction>
</comment>
<dbReference type="InterPro" id="IPR018109">
    <property type="entry name" value="Folylpolyglutamate_synth_CS"/>
</dbReference>
<dbReference type="PROSITE" id="PS01012">
    <property type="entry name" value="FOLYLPOLYGLU_SYNT_2"/>
    <property type="match status" value="1"/>
</dbReference>
<dbReference type="SUPFAM" id="SSF53244">
    <property type="entry name" value="MurD-like peptide ligases, peptide-binding domain"/>
    <property type="match status" value="1"/>
</dbReference>
<sequence length="496" mass="55078">MKSYHDAISCRNSLQTPFAVLEERRKAGKKMDATALTEMQSWLERSGLQISDLDKLNIIHVAGTKGKGTTCAFVDSILNQHRRKYSTPKKIGLYTSPHLVYVRDRIRINSEPISEDMFARYFFEVWDALEASASAAREDVPTKPVYFRFLTLMSWHVFLKEGVDAAIYEVGVGGAWDSTNVVQTPIVTGITTLGIDHVAVLGDTLAKIAWHKAGIFKKGVPAFSVPQDPEAVEVLKNRAFEIGVQYLHFINIDPFVYDVNVVPDADYQRGNISLAIALVVAAAEELGLKELRPDIRPEVFKGGLEQTVWRGRCETKFDGPRRWRLDGAHTVDSLKVATQWFAAQQVSGSDTNTFRILLFNQQTRPGQEADNLLRVLQHELINSCGIRFDHVIFSTNVTAKNTGYRIEFENRNASTQAVKELTVQKRFAEVWAEADTTATIHLASTIQEAVELAQALSENQETTEILVTGSIHLVGGVLALLEGASSPSSTNSLSND</sequence>
<evidence type="ECO:0000256" key="16">
    <source>
        <dbReference type="ARBA" id="ARBA00047493"/>
    </source>
</evidence>
<evidence type="ECO:0000256" key="7">
    <source>
        <dbReference type="ARBA" id="ARBA00022563"/>
    </source>
</evidence>
<evidence type="ECO:0000256" key="1">
    <source>
        <dbReference type="ARBA" id="ARBA00004273"/>
    </source>
</evidence>
<evidence type="ECO:0000256" key="11">
    <source>
        <dbReference type="ARBA" id="ARBA00022792"/>
    </source>
</evidence>
<evidence type="ECO:0000256" key="5">
    <source>
        <dbReference type="ARBA" id="ARBA00008276"/>
    </source>
</evidence>
<dbReference type="EC" id="6.3.2.17" evidence="17"/>
<dbReference type="InterPro" id="IPR001645">
    <property type="entry name" value="Folylpolyglutamate_synth"/>
</dbReference>
<feature type="binding site" evidence="18">
    <location>
        <position position="326"/>
    </location>
    <ligand>
        <name>ATP</name>
        <dbReference type="ChEBI" id="CHEBI:30616"/>
    </ligand>
</feature>
<evidence type="ECO:0000256" key="15">
    <source>
        <dbReference type="ARBA" id="ARBA00023136"/>
    </source>
</evidence>
<keyword evidence="6" id="KW-0963">Cytoplasm</keyword>
<protein>
    <recommendedName>
        <fullName evidence="17">Folylpolyglutamate synthase</fullName>
        <ecNumber evidence="17">6.3.2.17</ecNumber>
    </recommendedName>
    <alternativeName>
        <fullName evidence="17">Folylpoly-gamma-glutamate synthetase</fullName>
    </alternativeName>
    <alternativeName>
        <fullName evidence="17">Tetrahydrofolylpolyglutamate synthase</fullName>
    </alternativeName>
</protein>
<organism evidence="20 21">
    <name type="scientific">Exophiala dermatitidis</name>
    <name type="common">Black yeast-like fungus</name>
    <name type="synonym">Wangiella dermatitidis</name>
    <dbReference type="NCBI Taxonomy" id="5970"/>
    <lineage>
        <taxon>Eukaryota</taxon>
        <taxon>Fungi</taxon>
        <taxon>Dikarya</taxon>
        <taxon>Ascomycota</taxon>
        <taxon>Pezizomycotina</taxon>
        <taxon>Eurotiomycetes</taxon>
        <taxon>Chaetothyriomycetidae</taxon>
        <taxon>Chaetothyriales</taxon>
        <taxon>Herpotrichiellaceae</taxon>
        <taxon>Exophiala</taxon>
    </lineage>
</organism>
<dbReference type="PIRSF" id="PIRSF038895">
    <property type="entry name" value="FPGS"/>
    <property type="match status" value="1"/>
</dbReference>
<feature type="binding site" evidence="19">
    <location>
        <position position="169"/>
    </location>
    <ligand>
        <name>Mg(2+)</name>
        <dbReference type="ChEBI" id="CHEBI:18420"/>
        <label>1</label>
    </ligand>
</feature>
<feature type="binding site" evidence="18">
    <location>
        <position position="312"/>
    </location>
    <ligand>
        <name>ATP</name>
        <dbReference type="ChEBI" id="CHEBI:30616"/>
    </ligand>
</feature>
<evidence type="ECO:0000256" key="8">
    <source>
        <dbReference type="ARBA" id="ARBA00022598"/>
    </source>
</evidence>
<dbReference type="InterPro" id="IPR023600">
    <property type="entry name" value="Folylpolyglutamate_synth_euk"/>
</dbReference>
<comment type="function">
    <text evidence="17">Catalyzes conversion of folates to polyglutamate derivatives allowing concentration of folate compounds in the cell and the intracellular retention of these cofactors, which are important substrates for most of the folate-dependent enzymes that are involved in one-carbon transfer reactions involved in purine, pyrimidine and amino acid synthesis.</text>
</comment>
<dbReference type="Gene3D" id="3.40.1190.10">
    <property type="entry name" value="Mur-like, catalytic domain"/>
    <property type="match status" value="1"/>
</dbReference>
<accession>A0AAN6IX06</accession>
<evidence type="ECO:0000256" key="10">
    <source>
        <dbReference type="ARBA" id="ARBA00022741"/>
    </source>
</evidence>
<dbReference type="AlphaFoldDB" id="A0AAN6IX06"/>
<keyword evidence="7 17" id="KW-0554">One-carbon metabolism</keyword>
<evidence type="ECO:0000256" key="12">
    <source>
        <dbReference type="ARBA" id="ARBA00022840"/>
    </source>
</evidence>
<comment type="pathway">
    <text evidence="4 17">Cofactor biosynthesis; tetrahydrofolylpolyglutamate biosynthesis.</text>
</comment>
<evidence type="ECO:0000256" key="17">
    <source>
        <dbReference type="PIRNR" id="PIRNR038895"/>
    </source>
</evidence>
<dbReference type="GO" id="GO:0004326">
    <property type="term" value="F:tetrahydrofolylpolyglutamate synthase activity"/>
    <property type="evidence" value="ECO:0007669"/>
    <property type="project" value="UniProtKB-EC"/>
</dbReference>
<keyword evidence="10 18" id="KW-0547">Nucleotide-binding</keyword>
<evidence type="ECO:0000313" key="20">
    <source>
        <dbReference type="EMBL" id="KAJ8990226.1"/>
    </source>
</evidence>
<proteinExistence type="inferred from homology"/>
<evidence type="ECO:0000256" key="4">
    <source>
        <dbReference type="ARBA" id="ARBA00005150"/>
    </source>
</evidence>
<dbReference type="GO" id="GO:0005743">
    <property type="term" value="C:mitochondrial inner membrane"/>
    <property type="evidence" value="ECO:0007669"/>
    <property type="project" value="UniProtKB-SubCell"/>
</dbReference>
<dbReference type="SUPFAM" id="SSF53623">
    <property type="entry name" value="MurD-like peptide ligases, catalytic domain"/>
    <property type="match status" value="1"/>
</dbReference>
<keyword evidence="11" id="KW-0999">Mitochondrion inner membrane</keyword>
<comment type="subcellular location">
    <subcellularLocation>
        <location evidence="3">Cytoplasm</location>
    </subcellularLocation>
    <subcellularLocation>
        <location evidence="1">Mitochondrion inner membrane</location>
    </subcellularLocation>
    <subcellularLocation>
        <location evidence="2">Mitochondrion matrix</location>
    </subcellularLocation>
</comment>
<keyword evidence="8 17" id="KW-0436">Ligase</keyword>
<comment type="caution">
    <text evidence="20">The sequence shown here is derived from an EMBL/GenBank/DDBJ whole genome shotgun (WGS) entry which is preliminary data.</text>
</comment>
<name>A0AAN6IX06_EXODE</name>
<evidence type="ECO:0000256" key="6">
    <source>
        <dbReference type="ARBA" id="ARBA00022490"/>
    </source>
</evidence>
<dbReference type="FunFam" id="3.40.1190.10:FF:000009">
    <property type="entry name" value="Folylpolyglutamate synthase"/>
    <property type="match status" value="1"/>
</dbReference>
<dbReference type="NCBIfam" id="TIGR01499">
    <property type="entry name" value="folC"/>
    <property type="match status" value="1"/>
</dbReference>
<dbReference type="InterPro" id="IPR036565">
    <property type="entry name" value="Mur-like_cat_sf"/>
</dbReference>
<dbReference type="PANTHER" id="PTHR11136:SF5">
    <property type="entry name" value="FOLYLPOLYGLUTAMATE SYNTHASE, MITOCHONDRIAL"/>
    <property type="match status" value="1"/>
</dbReference>
<keyword evidence="15" id="KW-0472">Membrane</keyword>